<dbReference type="PANTHER" id="PTHR42681">
    <property type="entry name" value="MALONYL-COA-ACYL CARRIER PROTEIN TRANSACYLASE, MITOCHONDRIAL"/>
    <property type="match status" value="1"/>
</dbReference>
<dbReference type="InterPro" id="IPR049416">
    <property type="entry name" value="VinK-like_small"/>
</dbReference>
<dbReference type="InterPro" id="IPR050858">
    <property type="entry name" value="Mal-CoA-ACP_Trans/PKS_FabD"/>
</dbReference>
<evidence type="ECO:0000256" key="1">
    <source>
        <dbReference type="ARBA" id="ARBA00013258"/>
    </source>
</evidence>
<dbReference type="Gene3D" id="3.30.70.250">
    <property type="entry name" value="Malonyl-CoA ACP transacylase, ACP-binding"/>
    <property type="match status" value="1"/>
</dbReference>
<dbReference type="EMBL" id="JBHLZU010000009">
    <property type="protein sequence ID" value="MFB9904439.1"/>
    <property type="molecule type" value="Genomic_DNA"/>
</dbReference>
<dbReference type="InterPro" id="IPR001227">
    <property type="entry name" value="Ac_transferase_dom_sf"/>
</dbReference>
<evidence type="ECO:0000313" key="6">
    <source>
        <dbReference type="EMBL" id="MFB9904439.1"/>
    </source>
</evidence>
<keyword evidence="3 6" id="KW-0012">Acyltransferase</keyword>
<dbReference type="PANTHER" id="PTHR42681:SF1">
    <property type="entry name" value="MALONYL-COA-ACYL CARRIER PROTEIN TRANSACYLASE, MITOCHONDRIAL"/>
    <property type="match status" value="1"/>
</dbReference>
<reference evidence="6 7" key="1">
    <citation type="submission" date="2024-09" db="EMBL/GenBank/DDBJ databases">
        <authorList>
            <person name="Sun Q."/>
            <person name="Mori K."/>
        </authorList>
    </citation>
    <scope>NUCLEOTIDE SEQUENCE [LARGE SCALE GENOMIC DNA]</scope>
    <source>
        <strain evidence="6 7">TBRC 7907</strain>
    </source>
</reference>
<keyword evidence="7" id="KW-1185">Reference proteome</keyword>
<gene>
    <name evidence="6" type="ORF">ACFFQA_10900</name>
</gene>
<dbReference type="GO" id="GO:0004314">
    <property type="term" value="F:[acyl-carrier-protein] S-malonyltransferase activity"/>
    <property type="evidence" value="ECO:0007669"/>
    <property type="project" value="UniProtKB-EC"/>
</dbReference>
<proteinExistence type="predicted"/>
<keyword evidence="2 6" id="KW-0808">Transferase</keyword>
<dbReference type="RefSeq" id="WP_377851639.1">
    <property type="nucleotide sequence ID" value="NZ_JBHLZU010000009.1"/>
</dbReference>
<evidence type="ECO:0000313" key="7">
    <source>
        <dbReference type="Proteomes" id="UP001589693"/>
    </source>
</evidence>
<name>A0ABV5ZXN5_9PSEU</name>
<dbReference type="Gene3D" id="3.40.366.10">
    <property type="entry name" value="Malonyl-Coenzyme A Acyl Carrier Protein, domain 2"/>
    <property type="match status" value="1"/>
</dbReference>
<evidence type="ECO:0000256" key="2">
    <source>
        <dbReference type="ARBA" id="ARBA00022679"/>
    </source>
</evidence>
<organism evidence="6 7">
    <name type="scientific">Allokutzneria oryzae</name>
    <dbReference type="NCBI Taxonomy" id="1378989"/>
    <lineage>
        <taxon>Bacteria</taxon>
        <taxon>Bacillati</taxon>
        <taxon>Actinomycetota</taxon>
        <taxon>Actinomycetes</taxon>
        <taxon>Pseudonocardiales</taxon>
        <taxon>Pseudonocardiaceae</taxon>
        <taxon>Allokutzneria</taxon>
    </lineage>
</organism>
<accession>A0ABV5ZXN5</accession>
<feature type="domain" description="Malonyl-CoA-[acyl-carrier-protein] transacylase small" evidence="5">
    <location>
        <begin position="141"/>
        <end position="201"/>
    </location>
</feature>
<dbReference type="Pfam" id="PF21124">
    <property type="entry name" value="VinK_C"/>
    <property type="match status" value="1"/>
</dbReference>
<comment type="catalytic activity">
    <reaction evidence="4">
        <text>holo-[ACP] + malonyl-CoA = malonyl-[ACP] + CoA</text>
        <dbReference type="Rhea" id="RHEA:41792"/>
        <dbReference type="Rhea" id="RHEA-COMP:9623"/>
        <dbReference type="Rhea" id="RHEA-COMP:9685"/>
        <dbReference type="ChEBI" id="CHEBI:57287"/>
        <dbReference type="ChEBI" id="CHEBI:57384"/>
        <dbReference type="ChEBI" id="CHEBI:64479"/>
        <dbReference type="ChEBI" id="CHEBI:78449"/>
        <dbReference type="EC" id="2.3.1.39"/>
    </reaction>
</comment>
<evidence type="ECO:0000259" key="5">
    <source>
        <dbReference type="Pfam" id="PF21124"/>
    </source>
</evidence>
<sequence length="321" mass="35600">MTERTSGVGRTAIVFPGMGPSRFAEVGRFMMVSPFARRRLAEADAALGYSVLDALRAAGDGYTEVSQIAFVVNSLAMADWAEHTLGHRPQLCVGPSFGERAATAYSGAMPFAELVRLTAELAACEVDYYRTEQQDLVSQFIVRTPLERLEEVLAGMTERGEWHEVSAYFDQDVHLVTMAEEHLEGFKQQVRDRGGYSLTTMRPPAHAQVLQPLRKRMQDEVFPRFSFDAPALPVVSDQDGSLVTTGSDVRTMLVDSVVNQVHWGQITRTLLEQGVTRLCVAGPDLLIHRLGTLKKNFELVSVGPKDAMRPRRPARRHLLAS</sequence>
<dbReference type="SUPFAM" id="SSF52151">
    <property type="entry name" value="FabD/lysophospholipase-like"/>
    <property type="match status" value="1"/>
</dbReference>
<evidence type="ECO:0000256" key="3">
    <source>
        <dbReference type="ARBA" id="ARBA00023315"/>
    </source>
</evidence>
<comment type="caution">
    <text evidence="6">The sequence shown here is derived from an EMBL/GenBank/DDBJ whole genome shotgun (WGS) entry which is preliminary data.</text>
</comment>
<dbReference type="Proteomes" id="UP001589693">
    <property type="component" value="Unassembled WGS sequence"/>
</dbReference>
<protein>
    <recommendedName>
        <fullName evidence="1">[acyl-carrier-protein] S-malonyltransferase</fullName>
        <ecNumber evidence="1">2.3.1.39</ecNumber>
    </recommendedName>
</protein>
<dbReference type="InterPro" id="IPR016035">
    <property type="entry name" value="Acyl_Trfase/lysoPLipase"/>
</dbReference>
<evidence type="ECO:0000256" key="4">
    <source>
        <dbReference type="ARBA" id="ARBA00048462"/>
    </source>
</evidence>
<dbReference type="EC" id="2.3.1.39" evidence="1"/>